<dbReference type="Gene3D" id="3.10.350.10">
    <property type="entry name" value="LysM domain"/>
    <property type="match status" value="2"/>
</dbReference>
<evidence type="ECO:0000256" key="2">
    <source>
        <dbReference type="SAM" id="SignalP"/>
    </source>
</evidence>
<feature type="compositionally biased region" description="Low complexity" evidence="1">
    <location>
        <begin position="41"/>
        <end position="57"/>
    </location>
</feature>
<dbReference type="SUPFAM" id="SSF51261">
    <property type="entry name" value="Duplicated hybrid motif"/>
    <property type="match status" value="1"/>
</dbReference>
<dbReference type="CDD" id="cd00118">
    <property type="entry name" value="LysM"/>
    <property type="match status" value="2"/>
</dbReference>
<dbReference type="EMBL" id="CP000747">
    <property type="protein sequence ID" value="ACG78368.1"/>
    <property type="molecule type" value="Genomic_DNA"/>
</dbReference>
<feature type="compositionally biased region" description="Pro residues" evidence="1">
    <location>
        <begin position="234"/>
        <end position="246"/>
    </location>
</feature>
<dbReference type="InterPro" id="IPR016047">
    <property type="entry name" value="M23ase_b-sheet_dom"/>
</dbReference>
<dbReference type="RefSeq" id="WP_012522510.1">
    <property type="nucleotide sequence ID" value="NC_011144.1"/>
</dbReference>
<dbReference type="GO" id="GO:0004222">
    <property type="term" value="F:metalloendopeptidase activity"/>
    <property type="evidence" value="ECO:0007669"/>
    <property type="project" value="TreeGrafter"/>
</dbReference>
<dbReference type="PROSITE" id="PS51782">
    <property type="entry name" value="LYSM"/>
    <property type="match status" value="2"/>
</dbReference>
<keyword evidence="5" id="KW-1185">Reference proteome</keyword>
<dbReference type="eggNOG" id="COG1388">
    <property type="taxonomic scope" value="Bacteria"/>
</dbReference>
<accession>B4RDH8</accession>
<protein>
    <submittedName>
        <fullName evidence="4">Peptidase, M23/M37 family</fullName>
    </submittedName>
</protein>
<dbReference type="Gene3D" id="2.70.70.10">
    <property type="entry name" value="Glucose Permease (Domain IIA)"/>
    <property type="match status" value="1"/>
</dbReference>
<dbReference type="STRING" id="450851.PHZ_c1957"/>
<dbReference type="InterPro" id="IPR011055">
    <property type="entry name" value="Dup_hybrid_motif"/>
</dbReference>
<dbReference type="Pfam" id="PF01476">
    <property type="entry name" value="LysM"/>
    <property type="match status" value="2"/>
</dbReference>
<dbReference type="KEGG" id="pzu:PHZ_c1957"/>
<dbReference type="SUPFAM" id="SSF54106">
    <property type="entry name" value="LysM domain"/>
    <property type="match status" value="2"/>
</dbReference>
<feature type="signal peptide" evidence="2">
    <location>
        <begin position="1"/>
        <end position="22"/>
    </location>
</feature>
<reference evidence="4 5" key="1">
    <citation type="journal article" date="2008" name="BMC Genomics">
        <title>Complete genome of Phenylobacterium zucineum - a novel facultative intracellular bacterium isolated from human erythroleukemia cell line K562.</title>
        <authorList>
            <person name="Luo Y."/>
            <person name="Xu X."/>
            <person name="Ding Z."/>
            <person name="Liu Z."/>
            <person name="Zhang B."/>
            <person name="Yan Z."/>
            <person name="Sun J."/>
            <person name="Hu S."/>
            <person name="Hu X."/>
        </authorList>
    </citation>
    <scope>NUCLEOTIDE SEQUENCE [LARGE SCALE GENOMIC DNA]</scope>
    <source>
        <strain evidence="4 5">HLK1</strain>
    </source>
</reference>
<proteinExistence type="predicted"/>
<dbReference type="InterPro" id="IPR036779">
    <property type="entry name" value="LysM_dom_sf"/>
</dbReference>
<feature type="domain" description="LysM" evidence="3">
    <location>
        <begin position="171"/>
        <end position="215"/>
    </location>
</feature>
<feature type="compositionally biased region" description="Low complexity" evidence="1">
    <location>
        <begin position="280"/>
        <end position="306"/>
    </location>
</feature>
<dbReference type="PROSITE" id="PS51257">
    <property type="entry name" value="PROKAR_LIPOPROTEIN"/>
    <property type="match status" value="1"/>
</dbReference>
<dbReference type="HOGENOM" id="CLU_029425_0_0_5"/>
<dbReference type="eggNOG" id="COG0739">
    <property type="taxonomic scope" value="Bacteria"/>
</dbReference>
<evidence type="ECO:0000313" key="5">
    <source>
        <dbReference type="Proteomes" id="UP000001868"/>
    </source>
</evidence>
<evidence type="ECO:0000259" key="3">
    <source>
        <dbReference type="PROSITE" id="PS51782"/>
    </source>
</evidence>
<gene>
    <name evidence="4" type="ordered locus">PHZ_c1957</name>
</gene>
<dbReference type="Pfam" id="PF01551">
    <property type="entry name" value="Peptidase_M23"/>
    <property type="match status" value="1"/>
</dbReference>
<feature type="region of interest" description="Disordered" evidence="1">
    <location>
        <begin position="208"/>
        <end position="335"/>
    </location>
</feature>
<name>B4RDH8_PHEZH</name>
<dbReference type="PANTHER" id="PTHR21666:SF270">
    <property type="entry name" value="MUREIN HYDROLASE ACTIVATOR ENVC"/>
    <property type="match status" value="1"/>
</dbReference>
<dbReference type="InterPro" id="IPR018392">
    <property type="entry name" value="LysM"/>
</dbReference>
<keyword evidence="2" id="KW-0732">Signal</keyword>
<dbReference type="SMART" id="SM00257">
    <property type="entry name" value="LysM"/>
    <property type="match status" value="2"/>
</dbReference>
<dbReference type="PANTHER" id="PTHR21666">
    <property type="entry name" value="PEPTIDASE-RELATED"/>
    <property type="match status" value="1"/>
</dbReference>
<organism evidence="4 5">
    <name type="scientific">Phenylobacterium zucineum (strain HLK1)</name>
    <dbReference type="NCBI Taxonomy" id="450851"/>
    <lineage>
        <taxon>Bacteria</taxon>
        <taxon>Pseudomonadati</taxon>
        <taxon>Pseudomonadota</taxon>
        <taxon>Alphaproteobacteria</taxon>
        <taxon>Caulobacterales</taxon>
        <taxon>Caulobacteraceae</taxon>
        <taxon>Phenylobacterium</taxon>
    </lineage>
</organism>
<feature type="compositionally biased region" description="Basic and acidic residues" evidence="1">
    <location>
        <begin position="62"/>
        <end position="71"/>
    </location>
</feature>
<dbReference type="CDD" id="cd12797">
    <property type="entry name" value="M23_peptidase"/>
    <property type="match status" value="1"/>
</dbReference>
<evidence type="ECO:0000313" key="4">
    <source>
        <dbReference type="EMBL" id="ACG78368.1"/>
    </source>
</evidence>
<feature type="domain" description="LysM" evidence="3">
    <location>
        <begin position="122"/>
        <end position="165"/>
    </location>
</feature>
<sequence>MTHLPTRPILSLLAASALTACASPNFPIEPPVIQTPPPPSAARAPAEPPMARTQEPAPEAPRPTERVESRPLDMPPAAPRAESRAESRPSAPAATPPAEPTYRTVTTRSVTGRVVDVDGPPTVYEVKSGDNLEKIARKLDTTVEQLKKDNKLKSDVIRPGQELKGPRSEAKAYTVESGDTLYAIARRFGVSAGAIAGENDMAIEATLRPGQHLRLPSGFRDRGPITSTQRVRVDPPPPPPQRPAPAPVQTAQATPPPPPPPPREEPPARLPSRPQPYTGRAQPTPAQPPRATTPAPTPAPAQTAPARPAPPPASTPRIVGAPVASAQPSDSEISQLGRGRFLWPVRGDILSGFGPKGPSQRNDGVNIQAKAGEPVRAAAAGDVVYAGDQVPGFGNLVLIKHADGWVTAYGHLARVDVKMQQKVTQGQQIGQVGQTGGVSEPQLHFEVRYAPTPEERARPIDPALVLPR</sequence>
<feature type="region of interest" description="Disordered" evidence="1">
    <location>
        <begin position="29"/>
        <end position="104"/>
    </location>
</feature>
<feature type="compositionally biased region" description="Pro residues" evidence="1">
    <location>
        <begin position="29"/>
        <end position="40"/>
    </location>
</feature>
<dbReference type="MEROPS" id="M23.951"/>
<dbReference type="InterPro" id="IPR050570">
    <property type="entry name" value="Cell_wall_metabolism_enzyme"/>
</dbReference>
<dbReference type="Proteomes" id="UP000001868">
    <property type="component" value="Chromosome"/>
</dbReference>
<feature type="chain" id="PRO_5002822514" evidence="2">
    <location>
        <begin position="23"/>
        <end position="468"/>
    </location>
</feature>
<dbReference type="AlphaFoldDB" id="B4RDH8"/>
<evidence type="ECO:0000256" key="1">
    <source>
        <dbReference type="SAM" id="MobiDB-lite"/>
    </source>
</evidence>